<evidence type="ECO:0000313" key="4">
    <source>
        <dbReference type="EMBL" id="MCL7026467.1"/>
    </source>
</evidence>
<name>A0AA41RTJ0_PAPNU</name>
<comment type="similarity">
    <text evidence="1">Belongs to the plant acyltransferase family.</text>
</comment>
<dbReference type="PANTHER" id="PTHR31642:SF13">
    <property type="entry name" value="AGMATINE HYDROXYCINNAMOYLTRANSFERASE 1"/>
    <property type="match status" value="1"/>
</dbReference>
<dbReference type="EMBL" id="JAJJMA010057049">
    <property type="protein sequence ID" value="MCL7026467.1"/>
    <property type="molecule type" value="Genomic_DNA"/>
</dbReference>
<dbReference type="Proteomes" id="UP001177140">
    <property type="component" value="Unassembled WGS sequence"/>
</dbReference>
<accession>A0AA41RTJ0</accession>
<keyword evidence="2" id="KW-0808">Transferase</keyword>
<dbReference type="FunFam" id="3.30.559.10:FF:000008">
    <property type="entry name" value="Tryptamine hydroxycinnamoyl transferase"/>
    <property type="match status" value="1"/>
</dbReference>
<evidence type="ECO:0000256" key="1">
    <source>
        <dbReference type="ARBA" id="ARBA00009861"/>
    </source>
</evidence>
<dbReference type="Gene3D" id="3.30.559.10">
    <property type="entry name" value="Chloramphenicol acetyltransferase-like domain"/>
    <property type="match status" value="2"/>
</dbReference>
<keyword evidence="5" id="KW-1185">Reference proteome</keyword>
<evidence type="ECO:0000256" key="2">
    <source>
        <dbReference type="ARBA" id="ARBA00022679"/>
    </source>
</evidence>
<dbReference type="Pfam" id="PF02458">
    <property type="entry name" value="Transferase"/>
    <property type="match status" value="1"/>
</dbReference>
<dbReference type="GO" id="GO:0016747">
    <property type="term" value="F:acyltransferase activity, transferring groups other than amino-acyl groups"/>
    <property type="evidence" value="ECO:0007669"/>
    <property type="project" value="TreeGrafter"/>
</dbReference>
<dbReference type="AlphaFoldDB" id="A0AA41RTJ0"/>
<dbReference type="InterPro" id="IPR050317">
    <property type="entry name" value="Plant_Fungal_Acyltransferase"/>
</dbReference>
<dbReference type="PANTHER" id="PTHR31642">
    <property type="entry name" value="TRICHOTHECENE 3-O-ACETYLTRANSFERASE"/>
    <property type="match status" value="1"/>
</dbReference>
<proteinExistence type="inferred from homology"/>
<protein>
    <submittedName>
        <fullName evidence="4">Uncharacterized protein</fullName>
    </submittedName>
</protein>
<comment type="caution">
    <text evidence="4">The sequence shown here is derived from an EMBL/GenBank/DDBJ whole genome shotgun (WGS) entry which is preliminary data.</text>
</comment>
<organism evidence="4 5">
    <name type="scientific">Papaver nudicaule</name>
    <name type="common">Iceland poppy</name>
    <dbReference type="NCBI Taxonomy" id="74823"/>
    <lineage>
        <taxon>Eukaryota</taxon>
        <taxon>Viridiplantae</taxon>
        <taxon>Streptophyta</taxon>
        <taxon>Embryophyta</taxon>
        <taxon>Tracheophyta</taxon>
        <taxon>Spermatophyta</taxon>
        <taxon>Magnoliopsida</taxon>
        <taxon>Ranunculales</taxon>
        <taxon>Papaveraceae</taxon>
        <taxon>Papaveroideae</taxon>
        <taxon>Papaver</taxon>
    </lineage>
</organism>
<gene>
    <name evidence="4" type="ORF">MKW94_004723</name>
</gene>
<dbReference type="InterPro" id="IPR023213">
    <property type="entry name" value="CAT-like_dom_sf"/>
</dbReference>
<reference evidence="4" key="1">
    <citation type="submission" date="2022-03" db="EMBL/GenBank/DDBJ databases">
        <title>A functionally conserved STORR gene fusion in Papaver species that diverged 16.8 million years ago.</title>
        <authorList>
            <person name="Catania T."/>
        </authorList>
    </citation>
    <scope>NUCLEOTIDE SEQUENCE</scope>
    <source>
        <strain evidence="4">S-191538</strain>
    </source>
</reference>
<sequence length="453" mass="51166">MSLKIKQVSSKLVGPMYNGDDVPKPVLNQFVPLTVFDKLVDDDHSGILYVYKPPNPSNTLLEQGLRKALVEYREFAGRFSDINGDDERVILLNDKGLRFVEATADCTLNDIIPFNTTTLSSFNPSHESTGTDELLALVQLTRFTCGSLVLFFSSNHMVADGAAASQFLVAWSQACRGLEIHQRPLQYNRNIFVPRDPPSVSYDHKNVEVAKRVINHELMNDQLPPYSEDDVVLHRAHLTQDFITKLKSKANADMVTGEHRAPRPYSTFECLVAHIWRTMAKVRGLTELDQTTEMKISVNGRRRLKPCVPDEYFGNLILAAFPQCGAKELLDESLSHAAEVIHKSIAKVDSDYFKSFIDFATNSMQDEDLTLDGEWWKVPTLWPNLEVDSWLGFPFNAVDFGFGKPYVFMPSFGGWEGVVYLVPSFDGDGSIDVFITLFQQHLDMFQELCFCID</sequence>
<evidence type="ECO:0000256" key="3">
    <source>
        <dbReference type="ARBA" id="ARBA00023315"/>
    </source>
</evidence>
<keyword evidence="3" id="KW-0012">Acyltransferase</keyword>
<evidence type="ECO:0000313" key="5">
    <source>
        <dbReference type="Proteomes" id="UP001177140"/>
    </source>
</evidence>